<sequence length="171" mass="20510">MKFWTIQSLEAWDQAVTSGYLVGNPKYIDKDWLVSYRWMMNEMKKRLIYYKGEFPIWLWTKRPDLRIGGRLGKGQQGVLIEAELNKDEVLISDFMAWHIVLNNDYLTLSEEEDNKLANGTFLKTKEQSWIRIFEYHEIKQYDYWKGEDLLQAVTGRIELSRLKKIKEFTSR</sequence>
<comment type="caution">
    <text evidence="1">The sequence shown here is derived from an EMBL/GenBank/DDBJ whole genome shotgun (WGS) entry which is preliminary data.</text>
</comment>
<gene>
    <name evidence="1" type="ORF">OMP40_00555</name>
</gene>
<evidence type="ECO:0000313" key="1">
    <source>
        <dbReference type="EMBL" id="MDG0808063.1"/>
    </source>
</evidence>
<organism evidence="1 2">
    <name type="scientific">Cohnella rhizosphaerae</name>
    <dbReference type="NCBI Taxonomy" id="1457232"/>
    <lineage>
        <taxon>Bacteria</taxon>
        <taxon>Bacillati</taxon>
        <taxon>Bacillota</taxon>
        <taxon>Bacilli</taxon>
        <taxon>Bacillales</taxon>
        <taxon>Paenibacillaceae</taxon>
        <taxon>Cohnella</taxon>
    </lineage>
</organism>
<accession>A0A9X4QRA9</accession>
<dbReference type="EMBL" id="JAPDIA010000001">
    <property type="protein sequence ID" value="MDG0808063.1"/>
    <property type="molecule type" value="Genomic_DNA"/>
</dbReference>
<reference evidence="1" key="1">
    <citation type="submission" date="2022-10" db="EMBL/GenBank/DDBJ databases">
        <title>Comparative genomic analysis of Cohnella hashimotonis sp. nov., isolated from the International Space Station.</title>
        <authorList>
            <person name="Simpson A."/>
            <person name="Venkateswaran K."/>
        </authorList>
    </citation>
    <scope>NUCLEOTIDE SEQUENCE</scope>
    <source>
        <strain evidence="1">DSM 28161</strain>
    </source>
</reference>
<name>A0A9X4QRA9_9BACL</name>
<dbReference type="Pfam" id="PF12952">
    <property type="entry name" value="DUF3841"/>
    <property type="match status" value="1"/>
</dbReference>
<dbReference type="AlphaFoldDB" id="A0A9X4QRA9"/>
<keyword evidence="2" id="KW-1185">Reference proteome</keyword>
<dbReference type="Proteomes" id="UP001153404">
    <property type="component" value="Unassembled WGS sequence"/>
</dbReference>
<evidence type="ECO:0000313" key="2">
    <source>
        <dbReference type="Proteomes" id="UP001153404"/>
    </source>
</evidence>
<dbReference type="RefSeq" id="WP_277528281.1">
    <property type="nucleotide sequence ID" value="NZ_JAPDIA010000001.1"/>
</dbReference>
<protein>
    <submittedName>
        <fullName evidence="1">DUF3841 domain-containing protein</fullName>
    </submittedName>
</protein>
<proteinExistence type="predicted"/>
<dbReference type="InterPro" id="IPR024211">
    <property type="entry name" value="DUF3841"/>
</dbReference>